<organism evidence="1 2">
    <name type="scientific">Polyangium fumosum</name>
    <dbReference type="NCBI Taxonomy" id="889272"/>
    <lineage>
        <taxon>Bacteria</taxon>
        <taxon>Pseudomonadati</taxon>
        <taxon>Myxococcota</taxon>
        <taxon>Polyangia</taxon>
        <taxon>Polyangiales</taxon>
        <taxon>Polyangiaceae</taxon>
        <taxon>Polyangium</taxon>
    </lineage>
</organism>
<dbReference type="CDD" id="cd02440">
    <property type="entry name" value="AdoMet_MTases"/>
    <property type="match status" value="1"/>
</dbReference>
<dbReference type="RefSeq" id="WP_136927408.1">
    <property type="nucleotide sequence ID" value="NZ_SSMQ01000002.1"/>
</dbReference>
<dbReference type="PANTHER" id="PTHR20974">
    <property type="entry name" value="UPF0585 PROTEIN CG18661"/>
    <property type="match status" value="1"/>
</dbReference>
<dbReference type="Gene3D" id="3.40.50.150">
    <property type="entry name" value="Vaccinia Virus protein VP39"/>
    <property type="match status" value="1"/>
</dbReference>
<dbReference type="EMBL" id="SSMQ01000002">
    <property type="protein sequence ID" value="TKD12770.1"/>
    <property type="molecule type" value="Genomic_DNA"/>
</dbReference>
<dbReference type="Proteomes" id="UP000309215">
    <property type="component" value="Unassembled WGS sequence"/>
</dbReference>
<dbReference type="Pfam" id="PF06080">
    <property type="entry name" value="DUF938"/>
    <property type="match status" value="1"/>
</dbReference>
<protein>
    <submittedName>
        <fullName evidence="1">DUF938 domain-containing protein</fullName>
    </submittedName>
</protein>
<dbReference type="OrthoDB" id="5525831at2"/>
<dbReference type="AlphaFoldDB" id="A0A4U1JJM4"/>
<comment type="caution">
    <text evidence="1">The sequence shown here is derived from an EMBL/GenBank/DDBJ whole genome shotgun (WGS) entry which is preliminary data.</text>
</comment>
<gene>
    <name evidence="1" type="ORF">E8A74_03210</name>
</gene>
<evidence type="ECO:0000313" key="1">
    <source>
        <dbReference type="EMBL" id="TKD12770.1"/>
    </source>
</evidence>
<keyword evidence="2" id="KW-1185">Reference proteome</keyword>
<dbReference type="PANTHER" id="PTHR20974:SF0">
    <property type="entry name" value="UPF0585 PROTEIN CG18661"/>
    <property type="match status" value="1"/>
</dbReference>
<name>A0A4U1JJM4_9BACT</name>
<sequence length="198" mass="21831">MKRRAPAAERNRDPILDILRRVLSDGAFALEIASGSGQHTAHFAAHLPGVTFQPTDPDSDALASIEAYRAELDLPNFLRPLQLDASEDTWPVSRADAVVCINMIHIAPFRACEGLFRCAARILPAGGVLFTYGPYRFSGSFTAPSNEAFDASLRERDPSWGVRDLDDLQRLARQTGFVHEETVPMPANNHSLVFRKTA</sequence>
<dbReference type="InterPro" id="IPR029063">
    <property type="entry name" value="SAM-dependent_MTases_sf"/>
</dbReference>
<dbReference type="SUPFAM" id="SSF53335">
    <property type="entry name" value="S-adenosyl-L-methionine-dependent methyltransferases"/>
    <property type="match status" value="1"/>
</dbReference>
<evidence type="ECO:0000313" key="2">
    <source>
        <dbReference type="Proteomes" id="UP000309215"/>
    </source>
</evidence>
<accession>A0A4U1JJM4</accession>
<proteinExistence type="predicted"/>
<dbReference type="InterPro" id="IPR010342">
    <property type="entry name" value="DUF938"/>
</dbReference>
<reference evidence="1 2" key="1">
    <citation type="submission" date="2019-04" db="EMBL/GenBank/DDBJ databases">
        <authorList>
            <person name="Li Y."/>
            <person name="Wang J."/>
        </authorList>
    </citation>
    <scope>NUCLEOTIDE SEQUENCE [LARGE SCALE GENOMIC DNA]</scope>
    <source>
        <strain evidence="1 2">DSM 14668</strain>
    </source>
</reference>